<gene>
    <name evidence="2" type="ORF">SLUN_37910</name>
</gene>
<dbReference type="KEGG" id="slk:SLUN_37910"/>
<dbReference type="EMBL" id="CP026304">
    <property type="protein sequence ID" value="AVZ77078.1"/>
    <property type="molecule type" value="Genomic_DNA"/>
</dbReference>
<keyword evidence="2" id="KW-0808">Transferase</keyword>
<evidence type="ECO:0000313" key="2">
    <source>
        <dbReference type="EMBL" id="AVZ77078.1"/>
    </source>
</evidence>
<dbReference type="InterPro" id="IPR016181">
    <property type="entry name" value="Acyl_CoA_acyltransferase"/>
</dbReference>
<dbReference type="Pfam" id="PF13302">
    <property type="entry name" value="Acetyltransf_3"/>
    <property type="match status" value="1"/>
</dbReference>
<proteinExistence type="predicted"/>
<dbReference type="InterPro" id="IPR000182">
    <property type="entry name" value="GNAT_dom"/>
</dbReference>
<protein>
    <submittedName>
        <fullName evidence="2">GNAT family N-acetyltransferase</fullName>
    </submittedName>
</protein>
<evidence type="ECO:0000313" key="3">
    <source>
        <dbReference type="Proteomes" id="UP000244201"/>
    </source>
</evidence>
<dbReference type="SUPFAM" id="SSF55729">
    <property type="entry name" value="Acyl-CoA N-acyltransferases (Nat)"/>
    <property type="match status" value="1"/>
</dbReference>
<dbReference type="PANTHER" id="PTHR43328">
    <property type="entry name" value="ACETYLTRANSFERASE-RELATED"/>
    <property type="match status" value="1"/>
</dbReference>
<name>A0A2R4TD67_9ACTN</name>
<dbReference type="PANTHER" id="PTHR43328:SF1">
    <property type="entry name" value="N-ACETYLTRANSFERASE DOMAIN-CONTAINING PROTEIN"/>
    <property type="match status" value="1"/>
</dbReference>
<dbReference type="GO" id="GO:0016747">
    <property type="term" value="F:acyltransferase activity, transferring groups other than amino-acyl groups"/>
    <property type="evidence" value="ECO:0007669"/>
    <property type="project" value="InterPro"/>
</dbReference>
<evidence type="ECO:0000259" key="1">
    <source>
        <dbReference type="PROSITE" id="PS51186"/>
    </source>
</evidence>
<dbReference type="Gene3D" id="3.40.630.30">
    <property type="match status" value="1"/>
</dbReference>
<keyword evidence="3" id="KW-1185">Reference proteome</keyword>
<feature type="domain" description="N-acetyltransferase" evidence="1">
    <location>
        <begin position="3"/>
        <end position="158"/>
    </location>
</feature>
<dbReference type="RefSeq" id="WP_108154369.1">
    <property type="nucleotide sequence ID" value="NZ_CP026304.1"/>
</dbReference>
<organism evidence="2 3">
    <name type="scientific">Streptomyces lunaelactis</name>
    <dbReference type="NCBI Taxonomy" id="1535768"/>
    <lineage>
        <taxon>Bacteria</taxon>
        <taxon>Bacillati</taxon>
        <taxon>Actinomycetota</taxon>
        <taxon>Actinomycetes</taxon>
        <taxon>Kitasatosporales</taxon>
        <taxon>Streptomycetaceae</taxon>
        <taxon>Streptomyces</taxon>
    </lineage>
</organism>
<dbReference type="PROSITE" id="PS51186">
    <property type="entry name" value="GNAT"/>
    <property type="match status" value="1"/>
</dbReference>
<dbReference type="OrthoDB" id="9801656at2"/>
<accession>A0A2R4TD67</accession>
<dbReference type="Proteomes" id="UP000244201">
    <property type="component" value="Chromosome"/>
</dbReference>
<dbReference type="GeneID" id="55661012"/>
<sequence>MKVMLREVSDSDLPVFFAQMNDPEGIRMAAFTAKDPSDRAHFQAHWARIRQDPAVIARTIVGDSGEVVGHAAVFGPPEEREVTYWIGRQYWGRGAATAALRELLGVAPERPLHARVAADNVGSIQVLKKYGFVVTGSERDYANGRGEEVDEVLFTLLG</sequence>
<dbReference type="AlphaFoldDB" id="A0A2R4TD67"/>
<reference evidence="2 3" key="1">
    <citation type="submission" date="2018-01" db="EMBL/GenBank/DDBJ databases">
        <title>Complete genome sequence of Streptomyces lunaelactis MM109T, a Ferroverdin A producer isolated from cave moonmilk deposits.</title>
        <authorList>
            <person name="Naome A."/>
            <person name="Martinet L."/>
            <person name="Maciejewska M."/>
            <person name="Anderssen S."/>
            <person name="Adam D."/>
            <person name="Tenconi E."/>
            <person name="Deflandre B."/>
            <person name="Arguelles-Arias A."/>
            <person name="Calusinska M."/>
            <person name="Copieters W."/>
            <person name="Karim L."/>
            <person name="Hanikenne M."/>
            <person name="Baurain D."/>
            <person name="van Wezel G."/>
            <person name="Smargiasso N."/>
            <person name="de Pauw E."/>
            <person name="Delfosse P."/>
            <person name="Rigali S."/>
        </authorList>
    </citation>
    <scope>NUCLEOTIDE SEQUENCE [LARGE SCALE GENOMIC DNA]</scope>
    <source>
        <strain evidence="2 3">MM109</strain>
    </source>
</reference>